<dbReference type="AlphaFoldDB" id="A0A3N1DBK5"/>
<dbReference type="RefSeq" id="WP_170201791.1">
    <property type="nucleotide sequence ID" value="NZ_RJKE01000001.1"/>
</dbReference>
<gene>
    <name evidence="1" type="ORF">EDD29_8641</name>
</gene>
<keyword evidence="2" id="KW-1185">Reference proteome</keyword>
<reference evidence="1 2" key="1">
    <citation type="submission" date="2018-11" db="EMBL/GenBank/DDBJ databases">
        <title>Sequencing the genomes of 1000 actinobacteria strains.</title>
        <authorList>
            <person name="Klenk H.-P."/>
        </authorList>
    </citation>
    <scope>NUCLEOTIDE SEQUENCE [LARGE SCALE GENOMIC DNA]</scope>
    <source>
        <strain evidence="1 2">DSM 44254</strain>
    </source>
</reference>
<dbReference type="Proteomes" id="UP000272400">
    <property type="component" value="Unassembled WGS sequence"/>
</dbReference>
<evidence type="ECO:0000313" key="2">
    <source>
        <dbReference type="Proteomes" id="UP000272400"/>
    </source>
</evidence>
<evidence type="ECO:0000313" key="1">
    <source>
        <dbReference type="EMBL" id="ROO90900.1"/>
    </source>
</evidence>
<accession>A0A3N1DBK5</accession>
<proteinExistence type="predicted"/>
<name>A0A3N1DBK5_9ACTN</name>
<organism evidence="1 2">
    <name type="scientific">Actinocorallia herbida</name>
    <dbReference type="NCBI Taxonomy" id="58109"/>
    <lineage>
        <taxon>Bacteria</taxon>
        <taxon>Bacillati</taxon>
        <taxon>Actinomycetota</taxon>
        <taxon>Actinomycetes</taxon>
        <taxon>Streptosporangiales</taxon>
        <taxon>Thermomonosporaceae</taxon>
        <taxon>Actinocorallia</taxon>
    </lineage>
</organism>
<protein>
    <submittedName>
        <fullName evidence="1">Uncharacterized protein</fullName>
    </submittedName>
</protein>
<sequence>MLRRAGYLVAVLVLLLFVLRHPTGAAEAALAIGRALAGLADAVAVFTRAL</sequence>
<dbReference type="EMBL" id="RJKE01000001">
    <property type="protein sequence ID" value="ROO90900.1"/>
    <property type="molecule type" value="Genomic_DNA"/>
</dbReference>
<comment type="caution">
    <text evidence="1">The sequence shown here is derived from an EMBL/GenBank/DDBJ whole genome shotgun (WGS) entry which is preliminary data.</text>
</comment>